<proteinExistence type="predicted"/>
<comment type="caution">
    <text evidence="1">The sequence shown here is derived from an EMBL/GenBank/DDBJ whole genome shotgun (WGS) entry which is preliminary data.</text>
</comment>
<dbReference type="Proteomes" id="UP001642360">
    <property type="component" value="Unassembled WGS sequence"/>
</dbReference>
<dbReference type="Gene3D" id="3.40.30.10">
    <property type="entry name" value="Glutaredoxin"/>
    <property type="match status" value="1"/>
</dbReference>
<reference evidence="1 2" key="1">
    <citation type="submission" date="2024-02" db="EMBL/GenBank/DDBJ databases">
        <authorList>
            <person name="Vignale AGUSTIN F."/>
            <person name="Sosa J E."/>
            <person name="Modenutti C."/>
        </authorList>
    </citation>
    <scope>NUCLEOTIDE SEQUENCE [LARGE SCALE GENOMIC DNA]</scope>
</reference>
<name>A0ABC8R9S9_9AQUA</name>
<sequence length="77" mass="8597">MQAKDAAKVQDKWLLVNLQSTREFSSHMLNRDTWGNEAVAQTIRTNFIFWQGVFCYTPSLLSNHSLALANGLGIAGL</sequence>
<protein>
    <submittedName>
        <fullName evidence="1">Uncharacterized protein</fullName>
    </submittedName>
</protein>
<dbReference type="SUPFAM" id="SSF52833">
    <property type="entry name" value="Thioredoxin-like"/>
    <property type="match status" value="1"/>
</dbReference>
<dbReference type="InterPro" id="IPR050730">
    <property type="entry name" value="UBX_domain-protein"/>
</dbReference>
<dbReference type="EMBL" id="CAUOFW020001170">
    <property type="protein sequence ID" value="CAK9141753.1"/>
    <property type="molecule type" value="Genomic_DNA"/>
</dbReference>
<organism evidence="1 2">
    <name type="scientific">Ilex paraguariensis</name>
    <name type="common">yerba mate</name>
    <dbReference type="NCBI Taxonomy" id="185542"/>
    <lineage>
        <taxon>Eukaryota</taxon>
        <taxon>Viridiplantae</taxon>
        <taxon>Streptophyta</taxon>
        <taxon>Embryophyta</taxon>
        <taxon>Tracheophyta</taxon>
        <taxon>Spermatophyta</taxon>
        <taxon>Magnoliopsida</taxon>
        <taxon>eudicotyledons</taxon>
        <taxon>Gunneridae</taxon>
        <taxon>Pentapetalae</taxon>
        <taxon>asterids</taxon>
        <taxon>campanulids</taxon>
        <taxon>Aquifoliales</taxon>
        <taxon>Aquifoliaceae</taxon>
        <taxon>Ilex</taxon>
    </lineage>
</organism>
<dbReference type="PANTHER" id="PTHR23322">
    <property type="entry name" value="FAS-ASSOCIATED PROTEIN"/>
    <property type="match status" value="1"/>
</dbReference>
<evidence type="ECO:0000313" key="2">
    <source>
        <dbReference type="Proteomes" id="UP001642360"/>
    </source>
</evidence>
<dbReference type="AlphaFoldDB" id="A0ABC8R9S9"/>
<accession>A0ABC8R9S9</accession>
<dbReference type="Pfam" id="PF13899">
    <property type="entry name" value="Thioredoxin_7"/>
    <property type="match status" value="1"/>
</dbReference>
<gene>
    <name evidence="1" type="ORF">ILEXP_LOCUS9373</name>
</gene>
<dbReference type="InterPro" id="IPR036249">
    <property type="entry name" value="Thioredoxin-like_sf"/>
</dbReference>
<dbReference type="PANTHER" id="PTHR23322:SF6">
    <property type="entry name" value="UBX DOMAIN-CONTAINING PROTEIN 7"/>
    <property type="match status" value="1"/>
</dbReference>
<dbReference type="CDD" id="cd02958">
    <property type="entry name" value="UAS"/>
    <property type="match status" value="1"/>
</dbReference>
<keyword evidence="2" id="KW-1185">Reference proteome</keyword>
<evidence type="ECO:0000313" key="1">
    <source>
        <dbReference type="EMBL" id="CAK9141753.1"/>
    </source>
</evidence>